<name>A0AC59YKA9_RANTA</name>
<proteinExistence type="predicted"/>
<evidence type="ECO:0000313" key="1">
    <source>
        <dbReference type="EMBL" id="CAM9750100.1"/>
    </source>
</evidence>
<dbReference type="EMBL" id="OX596100">
    <property type="protein sequence ID" value="CAM9750100.1"/>
    <property type="molecule type" value="Genomic_DNA"/>
</dbReference>
<reference evidence="1" key="2">
    <citation type="submission" date="2025-03" db="EMBL/GenBank/DDBJ databases">
        <authorList>
            <consortium name="ELIXIR-Norway"/>
            <consortium name="Elixir Norway"/>
        </authorList>
    </citation>
    <scope>NUCLEOTIDE SEQUENCE</scope>
</reference>
<evidence type="ECO:0000313" key="2">
    <source>
        <dbReference type="Proteomes" id="UP001162501"/>
    </source>
</evidence>
<gene>
    <name evidence="1" type="ORF">MRATA1EN22A_LOCUS6934</name>
</gene>
<sequence>MYTCFLGGGGLVAKSCLTLATPWTVAHQAPLSRGFSRQEHWSGLPFPSPGDLPDPGTEPGSPALRADSSPTEPLGSPEALTQSGTRLSDVTLTFKGPTHVSGSGSAWRRLLRFSKGNVWVTEYENGGLLVHVVNLLCKTTPVNTLPSKLVLSLTFLSCYYYIFYTLLLIFTL</sequence>
<organism evidence="1 2">
    <name type="scientific">Rangifer tarandus platyrhynchus</name>
    <name type="common">Svalbard reindeer</name>
    <dbReference type="NCBI Taxonomy" id="3082113"/>
    <lineage>
        <taxon>Eukaryota</taxon>
        <taxon>Metazoa</taxon>
        <taxon>Chordata</taxon>
        <taxon>Craniata</taxon>
        <taxon>Vertebrata</taxon>
        <taxon>Euteleostomi</taxon>
        <taxon>Mammalia</taxon>
        <taxon>Eutheria</taxon>
        <taxon>Laurasiatheria</taxon>
        <taxon>Artiodactyla</taxon>
        <taxon>Ruminantia</taxon>
        <taxon>Pecora</taxon>
        <taxon>Cervidae</taxon>
        <taxon>Odocoileinae</taxon>
        <taxon>Rangifer</taxon>
    </lineage>
</organism>
<reference evidence="1" key="1">
    <citation type="submission" date="2023-05" db="EMBL/GenBank/DDBJ databases">
        <authorList>
            <consortium name="ELIXIR-Norway"/>
        </authorList>
    </citation>
    <scope>NUCLEOTIDE SEQUENCE</scope>
</reference>
<dbReference type="Proteomes" id="UP001162501">
    <property type="component" value="Chromosome 16"/>
</dbReference>
<protein>
    <submittedName>
        <fullName evidence="1">Uncharacterized protein</fullName>
    </submittedName>
</protein>
<accession>A0AC59YKA9</accession>